<proteinExistence type="predicted"/>
<gene>
    <name evidence="1" type="ORF">EAH69_12835</name>
</gene>
<name>A0A3L9M819_9FLAO</name>
<evidence type="ECO:0000313" key="2">
    <source>
        <dbReference type="Proteomes" id="UP000275348"/>
    </source>
</evidence>
<dbReference type="AlphaFoldDB" id="A0A3L9M819"/>
<accession>A0A3L9M819</accession>
<evidence type="ECO:0000313" key="1">
    <source>
        <dbReference type="EMBL" id="RLZ06689.1"/>
    </source>
</evidence>
<keyword evidence="2" id="KW-1185">Reference proteome</keyword>
<dbReference type="EMBL" id="RDOJ01000023">
    <property type="protein sequence ID" value="RLZ06689.1"/>
    <property type="molecule type" value="Genomic_DNA"/>
</dbReference>
<organism evidence="1 2">
    <name type="scientific">Faecalibacter macacae</name>
    <dbReference type="NCBI Taxonomy" id="1859289"/>
    <lineage>
        <taxon>Bacteria</taxon>
        <taxon>Pseudomonadati</taxon>
        <taxon>Bacteroidota</taxon>
        <taxon>Flavobacteriia</taxon>
        <taxon>Flavobacteriales</taxon>
        <taxon>Weeksellaceae</taxon>
        <taxon>Faecalibacter</taxon>
    </lineage>
</organism>
<dbReference type="Proteomes" id="UP000275348">
    <property type="component" value="Unassembled WGS sequence"/>
</dbReference>
<sequence>MADILNLGEEQIRISQKVYGQIEYTITKGRTWKMRFKGDYQVGEFKDLVDLGPVILAIAEKGIFFSCDNGNSWERRFKPNAFTGEFIKFNFNGTHLSAETTRGIRYSPDEGRRWEKNPR</sequence>
<dbReference type="SUPFAM" id="SSF110296">
    <property type="entry name" value="Oligoxyloglucan reducing end-specific cellobiohydrolase"/>
    <property type="match status" value="1"/>
</dbReference>
<dbReference type="OrthoDB" id="1149160at2"/>
<reference evidence="1 2" key="1">
    <citation type="submission" date="2018-10" db="EMBL/GenBank/DDBJ databases">
        <authorList>
            <person name="Chen X."/>
        </authorList>
    </citation>
    <scope>NUCLEOTIDE SEQUENCE [LARGE SCALE GENOMIC DNA]</scope>
    <source>
        <strain evidence="1 2">YIM 102668</strain>
    </source>
</reference>
<protein>
    <submittedName>
        <fullName evidence="1">Uncharacterized protein</fullName>
    </submittedName>
</protein>
<comment type="caution">
    <text evidence="1">The sequence shown here is derived from an EMBL/GenBank/DDBJ whole genome shotgun (WGS) entry which is preliminary data.</text>
</comment>
<dbReference type="RefSeq" id="WP_121935613.1">
    <property type="nucleotide sequence ID" value="NZ_RDOJ01000023.1"/>
</dbReference>